<dbReference type="Proteomes" id="UP000575083">
    <property type="component" value="Unassembled WGS sequence"/>
</dbReference>
<sequence>MSDAQHNPYEDATAAYDRGHLNKAFQGFLAGAQAGDVDCMAMVAVMYGAGEGVRIDLAQSIEWDKKAIAAGSELAFLNIGISYRCMGDMVSAKRWFLRALDAGDAEAALQLAKLYMVSELEADTVRKYLQMALDSAKALDETKLEARQLLALGAAQPGKR</sequence>
<keyword evidence="2" id="KW-1185">Reference proteome</keyword>
<dbReference type="InterPro" id="IPR052945">
    <property type="entry name" value="Mitotic_Regulator"/>
</dbReference>
<dbReference type="InterPro" id="IPR011990">
    <property type="entry name" value="TPR-like_helical_dom_sf"/>
</dbReference>
<dbReference type="EMBL" id="JACHLK010000028">
    <property type="protein sequence ID" value="MBB6564089.1"/>
    <property type="molecule type" value="Genomic_DNA"/>
</dbReference>
<protein>
    <submittedName>
        <fullName evidence="1">TPR repeat protein</fullName>
    </submittedName>
</protein>
<reference evidence="1 2" key="1">
    <citation type="submission" date="2020-08" db="EMBL/GenBank/DDBJ databases">
        <title>Functional genomics of gut bacteria from endangered species of beetles.</title>
        <authorList>
            <person name="Carlos-Shanley C."/>
        </authorList>
    </citation>
    <scope>NUCLEOTIDE SEQUENCE [LARGE SCALE GENOMIC DNA]</scope>
    <source>
        <strain evidence="1 2">S00198</strain>
    </source>
</reference>
<gene>
    <name evidence="1" type="ORF">HNP48_006815</name>
</gene>
<dbReference type="RefSeq" id="WP_184865762.1">
    <property type="nucleotide sequence ID" value="NZ_JACHLK010000028.1"/>
</dbReference>
<dbReference type="PANTHER" id="PTHR43628:SF1">
    <property type="entry name" value="CHITIN SYNTHASE REGULATORY FACTOR 2-RELATED"/>
    <property type="match status" value="1"/>
</dbReference>
<proteinExistence type="predicted"/>
<dbReference type="AlphaFoldDB" id="A0A7X0UDH7"/>
<evidence type="ECO:0000313" key="1">
    <source>
        <dbReference type="EMBL" id="MBB6564089.1"/>
    </source>
</evidence>
<accession>A0A7X0UDH7</accession>
<dbReference type="SUPFAM" id="SSF81901">
    <property type="entry name" value="HCP-like"/>
    <property type="match status" value="1"/>
</dbReference>
<name>A0A7X0UDH7_9BURK</name>
<evidence type="ECO:0000313" key="2">
    <source>
        <dbReference type="Proteomes" id="UP000575083"/>
    </source>
</evidence>
<dbReference type="PANTHER" id="PTHR43628">
    <property type="entry name" value="ACTIVATOR OF C KINASE PROTEIN 1-RELATED"/>
    <property type="match status" value="1"/>
</dbReference>
<dbReference type="Gene3D" id="1.25.40.10">
    <property type="entry name" value="Tetratricopeptide repeat domain"/>
    <property type="match status" value="1"/>
</dbReference>
<comment type="caution">
    <text evidence="1">The sequence shown here is derived from an EMBL/GenBank/DDBJ whole genome shotgun (WGS) entry which is preliminary data.</text>
</comment>
<organism evidence="1 2">
    <name type="scientific">Acidovorax soli</name>
    <dbReference type="NCBI Taxonomy" id="592050"/>
    <lineage>
        <taxon>Bacteria</taxon>
        <taxon>Pseudomonadati</taxon>
        <taxon>Pseudomonadota</taxon>
        <taxon>Betaproteobacteria</taxon>
        <taxon>Burkholderiales</taxon>
        <taxon>Comamonadaceae</taxon>
        <taxon>Acidovorax</taxon>
    </lineage>
</organism>